<dbReference type="Gene3D" id="4.10.60.10">
    <property type="entry name" value="Zinc finger, CCHC-type"/>
    <property type="match status" value="1"/>
</dbReference>
<dbReference type="PROSITE" id="PS50878">
    <property type="entry name" value="RT_POL"/>
    <property type="match status" value="1"/>
</dbReference>
<dbReference type="Pfam" id="PF08284">
    <property type="entry name" value="RVP_2"/>
    <property type="match status" value="1"/>
</dbReference>
<dbReference type="InterPro" id="IPR001878">
    <property type="entry name" value="Znf_CCHC"/>
</dbReference>
<evidence type="ECO:0000259" key="3">
    <source>
        <dbReference type="PROSITE" id="PS50878"/>
    </source>
</evidence>
<dbReference type="InterPro" id="IPR021109">
    <property type="entry name" value="Peptidase_aspartic_dom_sf"/>
</dbReference>
<protein>
    <submittedName>
        <fullName evidence="4">Reverse transcriptase domain-containing protein</fullName>
    </submittedName>
</protein>
<name>A0ABQ5AUH6_9ASTR</name>
<keyword evidence="4" id="KW-0808">Transferase</keyword>
<accession>A0ABQ5AUH6</accession>
<feature type="domain" description="CCHC-type" evidence="2">
    <location>
        <begin position="63"/>
        <end position="78"/>
    </location>
</feature>
<dbReference type="Proteomes" id="UP001151760">
    <property type="component" value="Unassembled WGS sequence"/>
</dbReference>
<sequence length="691" mass="79566">MFTAPTDGKVSSGSLPLCECCFTRHVGPCTIKCHKCGKVRHKVSYCKEKNVATGANALPIMTCYDCGEQGHTRNRCPRKVKQEEVGEVRGRAYAIKDAEPQGPNVVTGNHVKIGASYEVELADGRAVSTNTILKGCTLNLVNHIFEIDLMPIEIGTFDVIIGMDWLVKHDAIIVCGKKVFCILYRNKMLIVESDKGVSRLKVISCIKARKYVERVPGVAPVAHAPYRLAPSEMRELSVQLQELLEKGFIRPSSSPWGASVLFVKKKDGSFRMCIDYRELNKLTVKNRYPLPRIDHLFDQLQGSSMYSKIDLRSGYHQLRIKEEDISITAFRTRYGLFEFQVMPFGLTNAPAMFMDLMNRVCKPYLDKFFIVFIDDILVYSKDEEEHGKHLKIILELLKKERFGVHVDPAKIEAIKNWAAPTTPTKLTKKYKKYEWGKEEEEAFHTLKRKLCSAPILALPEGTEDFVVYCDASLKGYRAVLMQREKVIAYAYRQLKVHEENYTTHNLELGAKELNLRQRRWIELLSDYDCEIRYHPGKANVVADALSQKERNKPLRVRALMMTVHNDLPKQIRKAQKEAMKKKNVRKENLGRLIKQIFKFRPDGTRCFRNRVWLPRFGGLRDLVMHESHKSKYSIHLGSDKMYQDLKPLYWWPNMKVDIATYVSKCLTYAKVKAEHQKPSGLQQQLEIPVWK</sequence>
<dbReference type="InterPro" id="IPR043128">
    <property type="entry name" value="Rev_trsase/Diguanyl_cyclase"/>
</dbReference>
<dbReference type="InterPro" id="IPR053134">
    <property type="entry name" value="RNA-dir_DNA_polymerase"/>
</dbReference>
<dbReference type="InterPro" id="IPR043502">
    <property type="entry name" value="DNA/RNA_pol_sf"/>
</dbReference>
<dbReference type="InterPro" id="IPR000477">
    <property type="entry name" value="RT_dom"/>
</dbReference>
<keyword evidence="4" id="KW-0695">RNA-directed DNA polymerase</keyword>
<evidence type="ECO:0000256" key="1">
    <source>
        <dbReference type="PROSITE-ProRule" id="PRU00047"/>
    </source>
</evidence>
<dbReference type="CDD" id="cd00303">
    <property type="entry name" value="retropepsin_like"/>
    <property type="match status" value="1"/>
</dbReference>
<evidence type="ECO:0000313" key="5">
    <source>
        <dbReference type="Proteomes" id="UP001151760"/>
    </source>
</evidence>
<dbReference type="Pfam" id="PF00078">
    <property type="entry name" value="RVT_1"/>
    <property type="match status" value="1"/>
</dbReference>
<reference evidence="4" key="2">
    <citation type="submission" date="2022-01" db="EMBL/GenBank/DDBJ databases">
        <authorList>
            <person name="Yamashiro T."/>
            <person name="Shiraishi A."/>
            <person name="Satake H."/>
            <person name="Nakayama K."/>
        </authorList>
    </citation>
    <scope>NUCLEOTIDE SEQUENCE</scope>
</reference>
<dbReference type="Gene3D" id="3.30.70.270">
    <property type="match status" value="2"/>
</dbReference>
<feature type="domain" description="Reverse transcriptase" evidence="3">
    <location>
        <begin position="244"/>
        <end position="473"/>
    </location>
</feature>
<dbReference type="GO" id="GO:0003964">
    <property type="term" value="F:RNA-directed DNA polymerase activity"/>
    <property type="evidence" value="ECO:0007669"/>
    <property type="project" value="UniProtKB-KW"/>
</dbReference>
<dbReference type="PANTHER" id="PTHR24559:SF427">
    <property type="entry name" value="RNA-DIRECTED DNA POLYMERASE"/>
    <property type="match status" value="1"/>
</dbReference>
<comment type="caution">
    <text evidence="4">The sequence shown here is derived from an EMBL/GenBank/DDBJ whole genome shotgun (WGS) entry which is preliminary data.</text>
</comment>
<dbReference type="Pfam" id="PF17921">
    <property type="entry name" value="Integrase_H2C2"/>
    <property type="match status" value="1"/>
</dbReference>
<proteinExistence type="predicted"/>
<dbReference type="Pfam" id="PF17919">
    <property type="entry name" value="RT_RNaseH_2"/>
    <property type="match status" value="1"/>
</dbReference>
<evidence type="ECO:0000313" key="4">
    <source>
        <dbReference type="EMBL" id="GJT05432.1"/>
    </source>
</evidence>
<dbReference type="SMART" id="SM00343">
    <property type="entry name" value="ZnF_C2HC"/>
    <property type="match status" value="2"/>
</dbReference>
<keyword evidence="1" id="KW-0863">Zinc-finger</keyword>
<dbReference type="InterPro" id="IPR041577">
    <property type="entry name" value="RT_RNaseH_2"/>
</dbReference>
<dbReference type="SUPFAM" id="SSF56672">
    <property type="entry name" value="DNA/RNA polymerases"/>
    <property type="match status" value="1"/>
</dbReference>
<dbReference type="CDD" id="cd09274">
    <property type="entry name" value="RNase_HI_RT_Ty3"/>
    <property type="match status" value="1"/>
</dbReference>
<keyword evidence="1" id="KW-0862">Zinc</keyword>
<dbReference type="CDD" id="cd01647">
    <property type="entry name" value="RT_LTR"/>
    <property type="match status" value="1"/>
</dbReference>
<dbReference type="InterPro" id="IPR041588">
    <property type="entry name" value="Integrase_H2C2"/>
</dbReference>
<dbReference type="Gene3D" id="1.10.340.70">
    <property type="match status" value="1"/>
</dbReference>
<organism evidence="4 5">
    <name type="scientific">Tanacetum coccineum</name>
    <dbReference type="NCBI Taxonomy" id="301880"/>
    <lineage>
        <taxon>Eukaryota</taxon>
        <taxon>Viridiplantae</taxon>
        <taxon>Streptophyta</taxon>
        <taxon>Embryophyta</taxon>
        <taxon>Tracheophyta</taxon>
        <taxon>Spermatophyta</taxon>
        <taxon>Magnoliopsida</taxon>
        <taxon>eudicotyledons</taxon>
        <taxon>Gunneridae</taxon>
        <taxon>Pentapetalae</taxon>
        <taxon>asterids</taxon>
        <taxon>campanulids</taxon>
        <taxon>Asterales</taxon>
        <taxon>Asteraceae</taxon>
        <taxon>Asteroideae</taxon>
        <taxon>Anthemideae</taxon>
        <taxon>Anthemidinae</taxon>
        <taxon>Tanacetum</taxon>
    </lineage>
</organism>
<keyword evidence="5" id="KW-1185">Reference proteome</keyword>
<dbReference type="PANTHER" id="PTHR24559">
    <property type="entry name" value="TRANSPOSON TY3-I GAG-POL POLYPROTEIN"/>
    <property type="match status" value="1"/>
</dbReference>
<keyword evidence="4" id="KW-0548">Nucleotidyltransferase</keyword>
<evidence type="ECO:0000259" key="2">
    <source>
        <dbReference type="PROSITE" id="PS50158"/>
    </source>
</evidence>
<keyword evidence="1" id="KW-0479">Metal-binding</keyword>
<dbReference type="Gene3D" id="3.10.10.10">
    <property type="entry name" value="HIV Type 1 Reverse Transcriptase, subunit A, domain 1"/>
    <property type="match status" value="1"/>
</dbReference>
<dbReference type="Gene3D" id="2.40.70.10">
    <property type="entry name" value="Acid Proteases"/>
    <property type="match status" value="1"/>
</dbReference>
<reference evidence="4" key="1">
    <citation type="journal article" date="2022" name="Int. J. Mol. Sci.">
        <title>Draft Genome of Tanacetum Coccineum: Genomic Comparison of Closely Related Tanacetum-Family Plants.</title>
        <authorList>
            <person name="Yamashiro T."/>
            <person name="Shiraishi A."/>
            <person name="Nakayama K."/>
            <person name="Satake H."/>
        </authorList>
    </citation>
    <scope>NUCLEOTIDE SEQUENCE</scope>
</reference>
<dbReference type="EMBL" id="BQNB010012585">
    <property type="protein sequence ID" value="GJT05432.1"/>
    <property type="molecule type" value="Genomic_DNA"/>
</dbReference>
<dbReference type="PROSITE" id="PS50158">
    <property type="entry name" value="ZF_CCHC"/>
    <property type="match status" value="1"/>
</dbReference>
<gene>
    <name evidence="4" type="ORF">Tco_0839894</name>
</gene>